<proteinExistence type="predicted"/>
<reference evidence="4 5" key="1">
    <citation type="journal article" date="2024" name="Fungal Genet. Biol.">
        <title>The porcine skin microbiome exhibits broad fungal antagonism.</title>
        <authorList>
            <person name="De La Cruz K.F."/>
            <person name="Townsend E.C."/>
            <person name="Alex Cheong J.Z."/>
            <person name="Salamzade R."/>
            <person name="Liu A."/>
            <person name="Sandstrom S."/>
            <person name="Davila E."/>
            <person name="Huang L."/>
            <person name="Xu K.H."/>
            <person name="Wu S.Y."/>
            <person name="Meudt J.J."/>
            <person name="Shanmuganayagam D."/>
            <person name="Gibson A.L.F."/>
            <person name="Kalan L.R."/>
        </authorList>
    </citation>
    <scope>NUCLEOTIDE SEQUENCE [LARGE SCALE GENOMIC DNA]</scope>
    <source>
        <strain evidence="4 5">LK2625</strain>
    </source>
</reference>
<dbReference type="SUPFAM" id="SSF46689">
    <property type="entry name" value="Homeodomain-like"/>
    <property type="match status" value="1"/>
</dbReference>
<feature type="domain" description="HTH tetR-type" evidence="3">
    <location>
        <begin position="1"/>
        <end position="61"/>
    </location>
</feature>
<evidence type="ECO:0000256" key="1">
    <source>
        <dbReference type="ARBA" id="ARBA00023125"/>
    </source>
</evidence>
<feature type="DNA-binding region" description="H-T-H motif" evidence="2">
    <location>
        <begin position="24"/>
        <end position="43"/>
    </location>
</feature>
<name>A0ABV3V164_9MICC</name>
<accession>A0ABV3V164</accession>
<keyword evidence="5" id="KW-1185">Reference proteome</keyword>
<sequence length="185" mass="20395">MKSRQDWLEAGLDILGGQGLPGLRIEALCSAVGATRGSFYHHFVDMPGYRVALLEEFELRWTSRLIDHAESIASQGPASQLQVLSDDVVDSLSPREAIIERNVRAWATQDADAATIWARIDARRLAYLTDLLRDLGYDQTESERGARHLALLVIGANLMSPPSSPSELREVFQPLIENLLAGASQ</sequence>
<dbReference type="EMBL" id="JAYWLU010000002">
    <property type="protein sequence ID" value="MEX3593562.1"/>
    <property type="molecule type" value="Genomic_DNA"/>
</dbReference>
<dbReference type="Proteomes" id="UP001558481">
    <property type="component" value="Unassembled WGS sequence"/>
</dbReference>
<dbReference type="InterPro" id="IPR009057">
    <property type="entry name" value="Homeodomain-like_sf"/>
</dbReference>
<evidence type="ECO:0000313" key="5">
    <source>
        <dbReference type="Proteomes" id="UP001558481"/>
    </source>
</evidence>
<dbReference type="RefSeq" id="WP_368629067.1">
    <property type="nucleotide sequence ID" value="NZ_JAYWLU010000002.1"/>
</dbReference>
<comment type="caution">
    <text evidence="4">The sequence shown here is derived from an EMBL/GenBank/DDBJ whole genome shotgun (WGS) entry which is preliminary data.</text>
</comment>
<dbReference type="Gene3D" id="1.10.357.10">
    <property type="entry name" value="Tetracycline Repressor, domain 2"/>
    <property type="match status" value="1"/>
</dbReference>
<protein>
    <submittedName>
        <fullName evidence="4">TetR/AcrR family transcriptional regulator</fullName>
    </submittedName>
</protein>
<gene>
    <name evidence="4" type="ORF">VVR66_02410</name>
</gene>
<keyword evidence="1 2" id="KW-0238">DNA-binding</keyword>
<dbReference type="PROSITE" id="PS50977">
    <property type="entry name" value="HTH_TETR_2"/>
    <property type="match status" value="1"/>
</dbReference>
<organism evidence="4 5">
    <name type="scientific">Kocuria carniphila</name>
    <dbReference type="NCBI Taxonomy" id="262208"/>
    <lineage>
        <taxon>Bacteria</taxon>
        <taxon>Bacillati</taxon>
        <taxon>Actinomycetota</taxon>
        <taxon>Actinomycetes</taxon>
        <taxon>Micrococcales</taxon>
        <taxon>Micrococcaceae</taxon>
        <taxon>Kocuria</taxon>
    </lineage>
</organism>
<evidence type="ECO:0000256" key="2">
    <source>
        <dbReference type="PROSITE-ProRule" id="PRU00335"/>
    </source>
</evidence>
<evidence type="ECO:0000313" key="4">
    <source>
        <dbReference type="EMBL" id="MEX3593562.1"/>
    </source>
</evidence>
<dbReference type="InterPro" id="IPR001647">
    <property type="entry name" value="HTH_TetR"/>
</dbReference>
<evidence type="ECO:0000259" key="3">
    <source>
        <dbReference type="PROSITE" id="PS50977"/>
    </source>
</evidence>